<dbReference type="EMBL" id="QGNW01000159">
    <property type="protein sequence ID" value="RVW89912.1"/>
    <property type="molecule type" value="Genomic_DNA"/>
</dbReference>
<organism evidence="3 4">
    <name type="scientific">Vitis vinifera</name>
    <name type="common">Grape</name>
    <dbReference type="NCBI Taxonomy" id="29760"/>
    <lineage>
        <taxon>Eukaryota</taxon>
        <taxon>Viridiplantae</taxon>
        <taxon>Streptophyta</taxon>
        <taxon>Embryophyta</taxon>
        <taxon>Tracheophyta</taxon>
        <taxon>Spermatophyta</taxon>
        <taxon>Magnoliopsida</taxon>
        <taxon>eudicotyledons</taxon>
        <taxon>Gunneridae</taxon>
        <taxon>Pentapetalae</taxon>
        <taxon>rosids</taxon>
        <taxon>Vitales</taxon>
        <taxon>Vitaceae</taxon>
        <taxon>Viteae</taxon>
        <taxon>Vitis</taxon>
    </lineage>
</organism>
<sequence length="179" mass="19159">MQKLTAETKSTRKTGSVDTDAARADVASRGGAAKSLSGAWGRVQSQMAARYPRMCRSALDDLSSPEPKDDDWMTSEVQRQEATAAVVMAEACSERKEVTLMKTRLLRKGGICVRYKCCALQMLTNVSSMAILADHSFFDAYAGESKDGFPAAKFSTGGIISIGTAALASDNLDELSTQT</sequence>
<reference evidence="3 4" key="1">
    <citation type="journal article" date="2018" name="PLoS Genet.">
        <title>Population sequencing reveals clonal diversity and ancestral inbreeding in the grapevine cultivar Chardonnay.</title>
        <authorList>
            <person name="Roach M.J."/>
            <person name="Johnson D.L."/>
            <person name="Bohlmann J."/>
            <person name="van Vuuren H.J."/>
            <person name="Jones S.J."/>
            <person name="Pretorius I.S."/>
            <person name="Schmidt S.A."/>
            <person name="Borneman A.R."/>
        </authorList>
    </citation>
    <scope>NUCLEOTIDE SEQUENCE [LARGE SCALE GENOMIC DNA]</scope>
    <source>
        <strain evidence="4">cv. Chardonnay</strain>
        <tissue evidence="3">Leaf</tissue>
    </source>
</reference>
<evidence type="ECO:0000256" key="1">
    <source>
        <dbReference type="SAM" id="MobiDB-lite"/>
    </source>
</evidence>
<feature type="compositionally biased region" description="Polar residues" evidence="1">
    <location>
        <begin position="1"/>
        <end position="17"/>
    </location>
</feature>
<dbReference type="Proteomes" id="UP000288805">
    <property type="component" value="Unassembled WGS sequence"/>
</dbReference>
<dbReference type="AlphaFoldDB" id="A0A438HZR0"/>
<dbReference type="Pfam" id="PF24118">
    <property type="entry name" value="DUF7392"/>
    <property type="match status" value="1"/>
</dbReference>
<evidence type="ECO:0000313" key="3">
    <source>
        <dbReference type="EMBL" id="RVW89912.1"/>
    </source>
</evidence>
<evidence type="ECO:0000313" key="4">
    <source>
        <dbReference type="Proteomes" id="UP000288805"/>
    </source>
</evidence>
<comment type="caution">
    <text evidence="3">The sequence shown here is derived from an EMBL/GenBank/DDBJ whole genome shotgun (WGS) entry which is preliminary data.</text>
</comment>
<dbReference type="PANTHER" id="PTHR38226">
    <property type="entry name" value="(WILD MALAYSIAN BANANA) HYPOTHETICAL PROTEIN"/>
    <property type="match status" value="1"/>
</dbReference>
<feature type="domain" description="DUF7392" evidence="2">
    <location>
        <begin position="136"/>
        <end position="177"/>
    </location>
</feature>
<dbReference type="PANTHER" id="PTHR38226:SF3">
    <property type="entry name" value="(WILD MALAYSIAN BANANA) HYPOTHETICAL PROTEIN"/>
    <property type="match status" value="1"/>
</dbReference>
<dbReference type="InterPro" id="IPR055816">
    <property type="entry name" value="DUF7392"/>
</dbReference>
<name>A0A438HZR0_VITVI</name>
<protein>
    <recommendedName>
        <fullName evidence="2">DUF7392 domain-containing protein</fullName>
    </recommendedName>
</protein>
<dbReference type="OrthoDB" id="1848500at2759"/>
<feature type="region of interest" description="Disordered" evidence="1">
    <location>
        <begin position="1"/>
        <end position="32"/>
    </location>
</feature>
<gene>
    <name evidence="3" type="ORF">CK203_036583</name>
</gene>
<proteinExistence type="predicted"/>
<evidence type="ECO:0000259" key="2">
    <source>
        <dbReference type="Pfam" id="PF24118"/>
    </source>
</evidence>
<accession>A0A438HZR0</accession>